<reference evidence="3" key="1">
    <citation type="submission" date="2023-10" db="EMBL/GenBank/DDBJ databases">
        <title>Genome assembly of Pristionchus species.</title>
        <authorList>
            <person name="Yoshida K."/>
            <person name="Sommer R.J."/>
        </authorList>
    </citation>
    <scope>NUCLEOTIDE SEQUENCE</scope>
    <source>
        <strain evidence="3">RS0144</strain>
    </source>
</reference>
<feature type="non-terminal residue" evidence="3">
    <location>
        <position position="84"/>
    </location>
</feature>
<dbReference type="Pfam" id="PF10318">
    <property type="entry name" value="7TM_GPCR_Srh"/>
    <property type="match status" value="1"/>
</dbReference>
<feature type="transmembrane region" description="Helical" evidence="1">
    <location>
        <begin position="58"/>
        <end position="78"/>
    </location>
</feature>
<organism evidence="3 4">
    <name type="scientific">Pristionchus entomophagus</name>
    <dbReference type="NCBI Taxonomy" id="358040"/>
    <lineage>
        <taxon>Eukaryota</taxon>
        <taxon>Metazoa</taxon>
        <taxon>Ecdysozoa</taxon>
        <taxon>Nematoda</taxon>
        <taxon>Chromadorea</taxon>
        <taxon>Rhabditida</taxon>
        <taxon>Rhabditina</taxon>
        <taxon>Diplogasteromorpha</taxon>
        <taxon>Diplogasteroidea</taxon>
        <taxon>Neodiplogasteridae</taxon>
        <taxon>Pristionchus</taxon>
    </lineage>
</organism>
<dbReference type="Proteomes" id="UP001432027">
    <property type="component" value="Unassembled WGS sequence"/>
</dbReference>
<dbReference type="EMBL" id="BTSX01000004">
    <property type="protein sequence ID" value="GMS93144.1"/>
    <property type="molecule type" value="Genomic_DNA"/>
</dbReference>
<gene>
    <name evidence="2" type="ORF">PENTCL1PPCAC_15318</name>
    <name evidence="3" type="ORF">PENTCL1PPCAC_15319</name>
</gene>
<accession>A0AAV5TGA6</accession>
<protein>
    <recommendedName>
        <fullName evidence="5">G protein-coupled receptor</fullName>
    </recommendedName>
</protein>
<evidence type="ECO:0000313" key="2">
    <source>
        <dbReference type="EMBL" id="GMS93143.1"/>
    </source>
</evidence>
<dbReference type="EMBL" id="BTSX01000004">
    <property type="protein sequence ID" value="GMS93143.1"/>
    <property type="molecule type" value="Genomic_DNA"/>
</dbReference>
<evidence type="ECO:0000313" key="4">
    <source>
        <dbReference type="Proteomes" id="UP001432027"/>
    </source>
</evidence>
<feature type="non-terminal residue" evidence="3">
    <location>
        <position position="1"/>
    </location>
</feature>
<feature type="transmembrane region" description="Helical" evidence="1">
    <location>
        <begin position="33"/>
        <end position="52"/>
    </location>
</feature>
<dbReference type="InterPro" id="IPR019422">
    <property type="entry name" value="7TM_GPCR_serpentine_rcpt_Srh"/>
</dbReference>
<dbReference type="AlphaFoldDB" id="A0AAV5TGA6"/>
<comment type="caution">
    <text evidence="3">The sequence shown here is derived from an EMBL/GenBank/DDBJ whole genome shotgun (WGS) entry which is preliminary data.</text>
</comment>
<name>A0AAV5TGA6_9BILA</name>
<keyword evidence="1" id="KW-0472">Membrane</keyword>
<evidence type="ECO:0000256" key="1">
    <source>
        <dbReference type="SAM" id="Phobius"/>
    </source>
</evidence>
<sequence>IQIRKLLSSKGVALSNRTMKLQRQFFVMQLQQSVLPFVILSVPFVIFMYGVLTGAQLGFWSLPLTIFLWFCPVVQASVQLRYVK</sequence>
<proteinExistence type="predicted"/>
<evidence type="ECO:0008006" key="5">
    <source>
        <dbReference type="Google" id="ProtNLM"/>
    </source>
</evidence>
<keyword evidence="1" id="KW-1133">Transmembrane helix</keyword>
<evidence type="ECO:0000313" key="3">
    <source>
        <dbReference type="EMBL" id="GMS93144.1"/>
    </source>
</evidence>
<keyword evidence="1" id="KW-0812">Transmembrane</keyword>
<keyword evidence="4" id="KW-1185">Reference proteome</keyword>